<evidence type="ECO:0000256" key="1">
    <source>
        <dbReference type="SAM" id="Phobius"/>
    </source>
</evidence>
<protein>
    <submittedName>
        <fullName evidence="4">Uncharacterized protein</fullName>
    </submittedName>
</protein>
<feature type="domain" description="ABC-type uncharacterised transport system" evidence="2">
    <location>
        <begin position="158"/>
        <end position="393"/>
    </location>
</feature>
<dbReference type="AlphaFoldDB" id="A0P5X5"/>
<dbReference type="Pfam" id="PF09822">
    <property type="entry name" value="ABC_transp_aux"/>
    <property type="match status" value="1"/>
</dbReference>
<feature type="domain" description="DUF7088" evidence="3">
    <location>
        <begin position="47"/>
        <end position="120"/>
    </location>
</feature>
<evidence type="ECO:0000313" key="4">
    <source>
        <dbReference type="EMBL" id="EAV46935.1"/>
    </source>
</evidence>
<reference evidence="4 5" key="1">
    <citation type="submission" date="2006-11" db="EMBL/GenBank/DDBJ databases">
        <authorList>
            <person name="Giovannoni S."/>
            <person name="Vergin K."/>
            <person name="Ferriera S."/>
            <person name="Johnson J."/>
            <person name="Kravitz S."/>
            <person name="Beeson K."/>
            <person name="Sutton G."/>
            <person name="Rogers Y.-H."/>
            <person name="Friedman R."/>
            <person name="Frazier M."/>
            <person name="Venter J.C."/>
        </authorList>
    </citation>
    <scope>NUCLEOTIDE SEQUENCE [LARGE SCALE GENOMIC DNA]</scope>
    <source>
        <strain evidence="4 5">HTCC2181</strain>
    </source>
</reference>
<dbReference type="Proteomes" id="UP000054262">
    <property type="component" value="Unassembled WGS sequence"/>
</dbReference>
<sequence>MKKNKKLRLQYLFQNSFFILLFFAIILLVGVLSNQFVFVKDMTQASRSILTKGSVEILESMNGPINMTVFATNDDANKGDNFRKGLLDFVAKYQREKKDITISFVNPTLEPRLVEELGIRTDGEVIVEFNKRTEHITPPFAEQELTNLLVRLSRTNNKPIMYLDGHGEKNLLGLKNHDLGAFGQQLESKGFKFSNPDLTALNEVPKEGAMLVIASPQVPVTKPEASKILKYVESGGNILWLLDENNFQGLDDLAKYLGLTVSEGKVVDKSSLDFGSSENISYALVYGDHPITKNFMLRTQYSEAHGIFAQGTYENGWAVSDLIEVAPNGWLTSSKKNDEKKLIFDPKFDKQGPINIAVAMSRKYGDVGQRVVVVGNASFLSNYFITSGGNLDLGINMVNWLSGDDQLITIQPMPLKDVNVTIPGDDKGRLIAWTIFHLFQYFIPVGLFGLGFWVWYRRRKA</sequence>
<keyword evidence="5" id="KW-1185">Reference proteome</keyword>
<dbReference type="InterPro" id="IPR029062">
    <property type="entry name" value="Class_I_gatase-like"/>
</dbReference>
<evidence type="ECO:0000259" key="3">
    <source>
        <dbReference type="Pfam" id="PF23357"/>
    </source>
</evidence>
<dbReference type="InterPro" id="IPR055396">
    <property type="entry name" value="DUF7088"/>
</dbReference>
<dbReference type="Pfam" id="PF23357">
    <property type="entry name" value="DUF7088"/>
    <property type="match status" value="1"/>
</dbReference>
<dbReference type="EMBL" id="AAUX01000001">
    <property type="protein sequence ID" value="EAV46935.1"/>
    <property type="molecule type" value="Genomic_DNA"/>
</dbReference>
<keyword evidence="1" id="KW-1133">Transmembrane helix</keyword>
<organism evidence="4 5">
    <name type="scientific">Methylophilales bacterium HTCC2181</name>
    <dbReference type="NCBI Taxonomy" id="383631"/>
    <lineage>
        <taxon>Bacteria</taxon>
        <taxon>Pseudomonadati</taxon>
        <taxon>Pseudomonadota</taxon>
        <taxon>Betaproteobacteria</taxon>
        <taxon>Nitrosomonadales</taxon>
        <taxon>OM43 clade</taxon>
    </lineage>
</organism>
<keyword evidence="1" id="KW-0472">Membrane</keyword>
<comment type="caution">
    <text evidence="4">The sequence shown here is derived from an EMBL/GenBank/DDBJ whole genome shotgun (WGS) entry which is preliminary data.</text>
</comment>
<evidence type="ECO:0000313" key="5">
    <source>
        <dbReference type="Proteomes" id="UP000054262"/>
    </source>
</evidence>
<dbReference type="OrthoDB" id="8530910at2"/>
<dbReference type="InterPro" id="IPR019196">
    <property type="entry name" value="ABC_transp_unknown"/>
</dbReference>
<keyword evidence="1" id="KW-0812">Transmembrane</keyword>
<evidence type="ECO:0000259" key="2">
    <source>
        <dbReference type="Pfam" id="PF09822"/>
    </source>
</evidence>
<feature type="transmembrane region" description="Helical" evidence="1">
    <location>
        <begin position="430"/>
        <end position="456"/>
    </location>
</feature>
<proteinExistence type="predicted"/>
<dbReference type="SUPFAM" id="SSF52317">
    <property type="entry name" value="Class I glutamine amidotransferase-like"/>
    <property type="match status" value="1"/>
</dbReference>
<gene>
    <name evidence="4" type="ORF">MB2181_02640</name>
</gene>
<accession>A0P5X5</accession>
<name>A0P5X5_9PROT</name>